<evidence type="ECO:0000256" key="3">
    <source>
        <dbReference type="ARBA" id="ARBA00023163"/>
    </source>
</evidence>
<organism evidence="5 6">
    <name type="scientific">Sediminispirochaeta smaragdinae (strain DSM 11293 / JCM 15392 / SEBR 4228)</name>
    <name type="common">Spirochaeta smaragdinae</name>
    <dbReference type="NCBI Taxonomy" id="573413"/>
    <lineage>
        <taxon>Bacteria</taxon>
        <taxon>Pseudomonadati</taxon>
        <taxon>Spirochaetota</taxon>
        <taxon>Spirochaetia</taxon>
        <taxon>Spirochaetales</taxon>
        <taxon>Spirochaetaceae</taxon>
        <taxon>Sediminispirochaeta</taxon>
    </lineage>
</organism>
<dbReference type="AlphaFoldDB" id="E1R6G5"/>
<dbReference type="PANTHER" id="PTHR30146:SF109">
    <property type="entry name" value="HTH-TYPE TRANSCRIPTIONAL REGULATOR GALS"/>
    <property type="match status" value="1"/>
</dbReference>
<evidence type="ECO:0000256" key="1">
    <source>
        <dbReference type="ARBA" id="ARBA00023015"/>
    </source>
</evidence>
<dbReference type="SUPFAM" id="SSF53822">
    <property type="entry name" value="Periplasmic binding protein-like I"/>
    <property type="match status" value="1"/>
</dbReference>
<dbReference type="Gene3D" id="1.10.10.10">
    <property type="entry name" value="Winged helix-like DNA-binding domain superfamily/Winged helix DNA-binding domain"/>
    <property type="match status" value="1"/>
</dbReference>
<dbReference type="OrthoDB" id="9804020at2"/>
<reference evidence="5 6" key="1">
    <citation type="journal article" date="2010" name="Stand. Genomic Sci.">
        <title>Complete genome sequence of Spirochaeta smaragdinae type strain (SEBR 4228).</title>
        <authorList>
            <person name="Mavromatis K."/>
            <person name="Yasawong M."/>
            <person name="Chertkov O."/>
            <person name="Lapidus A."/>
            <person name="Lucas S."/>
            <person name="Nolan M."/>
            <person name="Del Rio T.G."/>
            <person name="Tice H."/>
            <person name="Cheng J.F."/>
            <person name="Pitluck S."/>
            <person name="Liolios K."/>
            <person name="Ivanova N."/>
            <person name="Tapia R."/>
            <person name="Han C."/>
            <person name="Bruce D."/>
            <person name="Goodwin L."/>
            <person name="Pati A."/>
            <person name="Chen A."/>
            <person name="Palaniappan K."/>
            <person name="Land M."/>
            <person name="Hauser L."/>
            <person name="Chang Y.J."/>
            <person name="Jeffries C.D."/>
            <person name="Detter J.C."/>
            <person name="Rohde M."/>
            <person name="Brambilla E."/>
            <person name="Spring S."/>
            <person name="Goker M."/>
            <person name="Sikorski J."/>
            <person name="Woyke T."/>
            <person name="Bristow J."/>
            <person name="Eisen J.A."/>
            <person name="Markowitz V."/>
            <person name="Hugenholtz P."/>
            <person name="Klenk H.P."/>
            <person name="Kyrpides N.C."/>
        </authorList>
    </citation>
    <scope>NUCLEOTIDE SEQUENCE [LARGE SCALE GENOMIC DNA]</scope>
    <source>
        <strain evidence="6">DSM 11293 / JCM 15392 / SEBR 4228</strain>
    </source>
</reference>
<keyword evidence="6" id="KW-1185">Reference proteome</keyword>
<dbReference type="Proteomes" id="UP000002318">
    <property type="component" value="Chromosome"/>
</dbReference>
<dbReference type="GO" id="GO:0003700">
    <property type="term" value="F:DNA-binding transcription factor activity"/>
    <property type="evidence" value="ECO:0007669"/>
    <property type="project" value="InterPro"/>
</dbReference>
<name>E1R6G5_SEDSS</name>
<protein>
    <submittedName>
        <fullName evidence="5">Regulatory protein GntR HTH</fullName>
    </submittedName>
</protein>
<dbReference type="CDD" id="cd06267">
    <property type="entry name" value="PBP1_LacI_sugar_binding-like"/>
    <property type="match status" value="1"/>
</dbReference>
<dbReference type="InterPro" id="IPR036388">
    <property type="entry name" value="WH-like_DNA-bd_sf"/>
</dbReference>
<dbReference type="InterPro" id="IPR000524">
    <property type="entry name" value="Tscrpt_reg_HTH_GntR"/>
</dbReference>
<evidence type="ECO:0000259" key="4">
    <source>
        <dbReference type="PROSITE" id="PS50949"/>
    </source>
</evidence>
<dbReference type="EMBL" id="CP002116">
    <property type="protein sequence ID" value="ADK80983.1"/>
    <property type="molecule type" value="Genomic_DNA"/>
</dbReference>
<feature type="domain" description="HTH gntR-type" evidence="4">
    <location>
        <begin position="6"/>
        <end position="74"/>
    </location>
</feature>
<dbReference type="InterPro" id="IPR028082">
    <property type="entry name" value="Peripla_BP_I"/>
</dbReference>
<evidence type="ECO:0000256" key="2">
    <source>
        <dbReference type="ARBA" id="ARBA00023125"/>
    </source>
</evidence>
<dbReference type="SMART" id="SM00345">
    <property type="entry name" value="HTH_GNTR"/>
    <property type="match status" value="1"/>
</dbReference>
<dbReference type="STRING" id="573413.Spirs_1857"/>
<keyword evidence="3" id="KW-0804">Transcription</keyword>
<sequence length="338" mass="38206">MPRGRTKKVVSLKNKLIERIQSDYYKPGDRFLSNRYIEERFGVSYQTAYRITKELAEEGYLTLVPSSGAFIAGPQNKLKGVSLFFQSRAQQKGSFGNRLLRGIVQELRRADILTQTFYLEQGEKLDIDPAFFPVLWETPQLLEAITTRRQYCLLLNERPKPGISSTFVDSITIDDFSGGVTAAELFLQKGTIHDPVIIAGPDRDLRSIARVQGFLSLFPDASVFKADSWYFEPGYIQASVLFLNPVDAVFCCNDRLASAVVSYIYDHTKKHVPIIGFDDAPISEQMNIATIAIPWDDFINLSVDIIKGRLSNTLNSTIHYVLVTRPIHRGNLISYHMP</sequence>
<dbReference type="SUPFAM" id="SSF46785">
    <property type="entry name" value="Winged helix' DNA-binding domain"/>
    <property type="match status" value="1"/>
</dbReference>
<dbReference type="HOGENOM" id="CLU_823631_0_0_12"/>
<keyword evidence="1" id="KW-0805">Transcription regulation</keyword>
<dbReference type="eggNOG" id="COG1609">
    <property type="taxonomic scope" value="Bacteria"/>
</dbReference>
<dbReference type="KEGG" id="ssm:Spirs_1857"/>
<evidence type="ECO:0000313" key="5">
    <source>
        <dbReference type="EMBL" id="ADK80983.1"/>
    </source>
</evidence>
<dbReference type="GO" id="GO:0000976">
    <property type="term" value="F:transcription cis-regulatory region binding"/>
    <property type="evidence" value="ECO:0007669"/>
    <property type="project" value="TreeGrafter"/>
</dbReference>
<accession>E1R6G5</accession>
<dbReference type="InterPro" id="IPR036390">
    <property type="entry name" value="WH_DNA-bd_sf"/>
</dbReference>
<dbReference type="PROSITE" id="PS50949">
    <property type="entry name" value="HTH_GNTR"/>
    <property type="match status" value="1"/>
</dbReference>
<proteinExistence type="predicted"/>
<dbReference type="Gene3D" id="3.40.50.2300">
    <property type="match status" value="2"/>
</dbReference>
<keyword evidence="2" id="KW-0238">DNA-binding</keyword>
<evidence type="ECO:0000313" key="6">
    <source>
        <dbReference type="Proteomes" id="UP000002318"/>
    </source>
</evidence>
<dbReference type="PANTHER" id="PTHR30146">
    <property type="entry name" value="LACI-RELATED TRANSCRIPTIONAL REPRESSOR"/>
    <property type="match status" value="1"/>
</dbReference>
<gene>
    <name evidence="5" type="ordered locus">Spirs_1857</name>
</gene>